<name>A0AB33TTQ5_NEIME</name>
<organism evidence="1 2">
    <name type="scientific">Neisseria meningitidis</name>
    <dbReference type="NCBI Taxonomy" id="487"/>
    <lineage>
        <taxon>Bacteria</taxon>
        <taxon>Pseudomonadati</taxon>
        <taxon>Pseudomonadota</taxon>
        <taxon>Betaproteobacteria</taxon>
        <taxon>Neisseriales</taxon>
        <taxon>Neisseriaceae</taxon>
        <taxon>Neisseria</taxon>
    </lineage>
</organism>
<proteinExistence type="predicted"/>
<dbReference type="AlphaFoldDB" id="A0AB33TTQ5"/>
<dbReference type="EMBL" id="FEVP01000003">
    <property type="protein sequence ID" value="CWP40024.1"/>
    <property type="molecule type" value="Genomic_DNA"/>
</dbReference>
<protein>
    <submittedName>
        <fullName evidence="1">Uncharacterized protein</fullName>
    </submittedName>
</protein>
<reference evidence="1 2" key="1">
    <citation type="submission" date="2016-02" db="EMBL/GenBank/DDBJ databases">
        <authorList>
            <consortium name="Pathogen Informatics"/>
        </authorList>
    </citation>
    <scope>NUCLEOTIDE SEQUENCE [LARGE SCALE GENOMIC DNA]</scope>
    <source>
        <strain evidence="1 2">2842STDY5881269</strain>
    </source>
</reference>
<evidence type="ECO:0000313" key="2">
    <source>
        <dbReference type="Proteomes" id="UP000072443"/>
    </source>
</evidence>
<gene>
    <name evidence="1" type="ORF">ERS514591_00348</name>
</gene>
<comment type="caution">
    <text evidence="1">The sequence shown here is derived from an EMBL/GenBank/DDBJ whole genome shotgun (WGS) entry which is preliminary data.</text>
</comment>
<evidence type="ECO:0000313" key="1">
    <source>
        <dbReference type="EMBL" id="CWP40024.1"/>
    </source>
</evidence>
<dbReference type="Proteomes" id="UP000072443">
    <property type="component" value="Unassembled WGS sequence"/>
</dbReference>
<accession>A0AB33TTQ5</accession>
<sequence length="313" mass="33477">MHGGNVEFVAGERVGYVAQKPGAVLGADFDIDGKHLSFLQRRPTCVQYFFGRVFGEVSERGAGFAVYRNAAIAGNEADNVVGRRGFAAFGKRGHQTVFAVDEHAVFAAFFDFGLFDDGGFADGYGRRFVQRAAGFLDGAVGNFALSDGGVEVFWLFVAEIFGKLLQVGFGREFGKLFVELDAAFFAHGVGVLLADVGADFADCLVGFDPAFVKPVDGRMPFFGGNDFDTLSVFERGGQRHNLPFDFRTAATVADAAVQGVGEVDGGRACGQGEDFAVRGQNINRVVEKLGFEGGGEVFLAAFRHVFAPVQKLA</sequence>